<gene>
    <name evidence="8" type="ORF">FG385_30740</name>
</gene>
<evidence type="ECO:0000259" key="7">
    <source>
        <dbReference type="PROSITE" id="PS50893"/>
    </source>
</evidence>
<dbReference type="PANTHER" id="PTHR43820:SF4">
    <property type="entry name" value="HIGH-AFFINITY BRANCHED-CHAIN AMINO ACID TRANSPORT ATP-BINDING PROTEIN LIVF"/>
    <property type="match status" value="1"/>
</dbReference>
<evidence type="ECO:0000256" key="6">
    <source>
        <dbReference type="SAM" id="MobiDB-lite"/>
    </source>
</evidence>
<protein>
    <submittedName>
        <fullName evidence="8">ABC transporter ATP-binding protein</fullName>
    </submittedName>
</protein>
<organism evidence="8 9">
    <name type="scientific">Amycolatopsis alkalitolerans</name>
    <dbReference type="NCBI Taxonomy" id="2547244"/>
    <lineage>
        <taxon>Bacteria</taxon>
        <taxon>Bacillati</taxon>
        <taxon>Actinomycetota</taxon>
        <taxon>Actinomycetes</taxon>
        <taxon>Pseudonocardiales</taxon>
        <taxon>Pseudonocardiaceae</taxon>
        <taxon>Amycolatopsis</taxon>
    </lineage>
</organism>
<dbReference type="OrthoDB" id="9776369at2"/>
<evidence type="ECO:0000256" key="2">
    <source>
        <dbReference type="ARBA" id="ARBA00022448"/>
    </source>
</evidence>
<evidence type="ECO:0000256" key="5">
    <source>
        <dbReference type="ARBA" id="ARBA00022970"/>
    </source>
</evidence>
<dbReference type="GO" id="GO:0005524">
    <property type="term" value="F:ATP binding"/>
    <property type="evidence" value="ECO:0007669"/>
    <property type="project" value="UniProtKB-KW"/>
</dbReference>
<accession>A0A5C4LQE8</accession>
<keyword evidence="5" id="KW-0029">Amino-acid transport</keyword>
<dbReference type="InterPro" id="IPR052156">
    <property type="entry name" value="BCAA_Transport_ATP-bd_LivF"/>
</dbReference>
<keyword evidence="2" id="KW-0813">Transport</keyword>
<dbReference type="Proteomes" id="UP000305546">
    <property type="component" value="Unassembled WGS sequence"/>
</dbReference>
<keyword evidence="4 8" id="KW-0067">ATP-binding</keyword>
<comment type="caution">
    <text evidence="8">The sequence shown here is derived from an EMBL/GenBank/DDBJ whole genome shotgun (WGS) entry which is preliminary data.</text>
</comment>
<feature type="domain" description="ABC transporter" evidence="7">
    <location>
        <begin position="20"/>
        <end position="242"/>
    </location>
</feature>
<evidence type="ECO:0000256" key="1">
    <source>
        <dbReference type="ARBA" id="ARBA00005417"/>
    </source>
</evidence>
<reference evidence="8 9" key="1">
    <citation type="submission" date="2019-06" db="EMBL/GenBank/DDBJ databases">
        <title>Amycolatopsis alkalitolerans sp. nov., isolated from Gastrodia elata Blume.</title>
        <authorList>
            <person name="Narsing Rao M.P."/>
            <person name="Li W.J."/>
        </authorList>
    </citation>
    <scope>NUCLEOTIDE SEQUENCE [LARGE SCALE GENOMIC DNA]</scope>
    <source>
        <strain evidence="8 9">SYSUP0005</strain>
    </source>
</reference>
<evidence type="ECO:0000256" key="4">
    <source>
        <dbReference type="ARBA" id="ARBA00022840"/>
    </source>
</evidence>
<dbReference type="InterPro" id="IPR003439">
    <property type="entry name" value="ABC_transporter-like_ATP-bd"/>
</dbReference>
<dbReference type="Pfam" id="PF00005">
    <property type="entry name" value="ABC_tran"/>
    <property type="match status" value="1"/>
</dbReference>
<dbReference type="PROSITE" id="PS00211">
    <property type="entry name" value="ABC_TRANSPORTER_1"/>
    <property type="match status" value="1"/>
</dbReference>
<dbReference type="InterPro" id="IPR003593">
    <property type="entry name" value="AAA+_ATPase"/>
</dbReference>
<keyword evidence="3" id="KW-0547">Nucleotide-binding</keyword>
<dbReference type="GO" id="GO:0015658">
    <property type="term" value="F:branched-chain amino acid transmembrane transporter activity"/>
    <property type="evidence" value="ECO:0007669"/>
    <property type="project" value="TreeGrafter"/>
</dbReference>
<sequence length="245" mass="26300">MNQPTAPAADGTGSHEPPLLESRGLHAGYGPASVLRDVEIKIARGQVVALLGPNGAGKTTTVHTLAGEIKPLKGEVLRNGVRDTSPLFRRARQGLAYVGEDRTVFMTLTVAENLRVARANTDHAFELFPELKRLAGRRTGLLSGGEQQMLALARVLGRGPSVLLADELSLGLAPLVVDRLLAAVRQAADERELGVLLVEQHVEKALKYADYAYVLRRGEVIIEGSGADIRGRLDEVQDSYLSVAD</sequence>
<dbReference type="GO" id="GO:0016887">
    <property type="term" value="F:ATP hydrolysis activity"/>
    <property type="evidence" value="ECO:0007669"/>
    <property type="project" value="InterPro"/>
</dbReference>
<dbReference type="SMART" id="SM00382">
    <property type="entry name" value="AAA"/>
    <property type="match status" value="1"/>
</dbReference>
<keyword evidence="9" id="KW-1185">Reference proteome</keyword>
<dbReference type="RefSeq" id="WP_139100302.1">
    <property type="nucleotide sequence ID" value="NZ_VDFW01000042.1"/>
</dbReference>
<dbReference type="InterPro" id="IPR027417">
    <property type="entry name" value="P-loop_NTPase"/>
</dbReference>
<dbReference type="PANTHER" id="PTHR43820">
    <property type="entry name" value="HIGH-AFFINITY BRANCHED-CHAIN AMINO ACID TRANSPORT ATP-BINDING PROTEIN LIVF"/>
    <property type="match status" value="1"/>
</dbReference>
<evidence type="ECO:0000313" key="8">
    <source>
        <dbReference type="EMBL" id="TNC20595.1"/>
    </source>
</evidence>
<proteinExistence type="inferred from homology"/>
<dbReference type="Gene3D" id="3.40.50.300">
    <property type="entry name" value="P-loop containing nucleotide triphosphate hydrolases"/>
    <property type="match status" value="1"/>
</dbReference>
<evidence type="ECO:0000313" key="9">
    <source>
        <dbReference type="Proteomes" id="UP000305546"/>
    </source>
</evidence>
<dbReference type="InterPro" id="IPR017871">
    <property type="entry name" value="ABC_transporter-like_CS"/>
</dbReference>
<dbReference type="SUPFAM" id="SSF52540">
    <property type="entry name" value="P-loop containing nucleoside triphosphate hydrolases"/>
    <property type="match status" value="1"/>
</dbReference>
<dbReference type="GO" id="GO:0015807">
    <property type="term" value="P:L-amino acid transport"/>
    <property type="evidence" value="ECO:0007669"/>
    <property type="project" value="TreeGrafter"/>
</dbReference>
<dbReference type="EMBL" id="VDFW01000042">
    <property type="protein sequence ID" value="TNC20595.1"/>
    <property type="molecule type" value="Genomic_DNA"/>
</dbReference>
<feature type="region of interest" description="Disordered" evidence="6">
    <location>
        <begin position="1"/>
        <end position="25"/>
    </location>
</feature>
<evidence type="ECO:0000256" key="3">
    <source>
        <dbReference type="ARBA" id="ARBA00022741"/>
    </source>
</evidence>
<dbReference type="PROSITE" id="PS50893">
    <property type="entry name" value="ABC_TRANSPORTER_2"/>
    <property type="match status" value="1"/>
</dbReference>
<comment type="similarity">
    <text evidence="1">Belongs to the ABC transporter superfamily.</text>
</comment>
<name>A0A5C4LQE8_9PSEU</name>
<dbReference type="AlphaFoldDB" id="A0A5C4LQE8"/>